<organism evidence="2 3">
    <name type="scientific">Spiroplasma tabanidicola</name>
    <dbReference type="NCBI Taxonomy" id="324079"/>
    <lineage>
        <taxon>Bacteria</taxon>
        <taxon>Bacillati</taxon>
        <taxon>Mycoplasmatota</taxon>
        <taxon>Mollicutes</taxon>
        <taxon>Entomoplasmatales</taxon>
        <taxon>Spiroplasmataceae</taxon>
        <taxon>Spiroplasma</taxon>
    </lineage>
</organism>
<proteinExistence type="predicted"/>
<sequence>MKKILSILSSITLLATPSVVVACGDSNASDKEIKPLTYKEGILDKDVIKAIEEFGEFLFEDNKLAVDLDDIDFKDFNFEFSNLFNLDTKILGTPIENGKVFDTLKKSFVELENLNQIGKTTSTIEYNFFSMKGKQGNTSFMLYENKVSINALSIKKSYIKTIYEKNVAIDQSKTEDR</sequence>
<dbReference type="Proteomes" id="UP000424468">
    <property type="component" value="Chromosome"/>
</dbReference>
<evidence type="ECO:0000313" key="2">
    <source>
        <dbReference type="EMBL" id="QGS51641.1"/>
    </source>
</evidence>
<gene>
    <name evidence="2" type="ORF">STABA_v1c02750</name>
</gene>
<evidence type="ECO:0000313" key="3">
    <source>
        <dbReference type="Proteomes" id="UP000424468"/>
    </source>
</evidence>
<feature type="chain" id="PRO_5026297653" description="Lipoprotein" evidence="1">
    <location>
        <begin position="23"/>
        <end position="177"/>
    </location>
</feature>
<dbReference type="NCBIfam" id="NF038029">
    <property type="entry name" value="LP_plasma"/>
    <property type="match status" value="1"/>
</dbReference>
<evidence type="ECO:0000256" key="1">
    <source>
        <dbReference type="SAM" id="SignalP"/>
    </source>
</evidence>
<name>A0A6I6C9R6_9MOLU</name>
<feature type="signal peptide" evidence="1">
    <location>
        <begin position="1"/>
        <end position="22"/>
    </location>
</feature>
<keyword evidence="3" id="KW-1185">Reference proteome</keyword>
<evidence type="ECO:0008006" key="4">
    <source>
        <dbReference type="Google" id="ProtNLM"/>
    </source>
</evidence>
<reference evidence="2 3" key="1">
    <citation type="submission" date="2019-11" db="EMBL/GenBank/DDBJ databases">
        <title>Complete genome sequence of Spiroplasma tabanidicola TAUS-1 (DSM 22603).</title>
        <authorList>
            <person name="Huang C.-T."/>
            <person name="Lin Y.-C."/>
            <person name="Kuo C.-H."/>
        </authorList>
    </citation>
    <scope>NUCLEOTIDE SEQUENCE [LARGE SCALE GENOMIC DNA]</scope>
    <source>
        <strain evidence="2 3">TAUS-1</strain>
    </source>
</reference>
<dbReference type="InterPro" id="IPR054816">
    <property type="entry name" value="Lipoprotein_mollicutes-type_CS"/>
</dbReference>
<accession>A0A6I6C9R6</accession>
<dbReference type="RefSeq" id="WP_156005811.1">
    <property type="nucleotide sequence ID" value="NZ_CP046276.1"/>
</dbReference>
<keyword evidence="1" id="KW-0732">Signal</keyword>
<dbReference type="PROSITE" id="PS51257">
    <property type="entry name" value="PROKAR_LIPOPROTEIN"/>
    <property type="match status" value="1"/>
</dbReference>
<dbReference type="EMBL" id="CP046276">
    <property type="protein sequence ID" value="QGS51641.1"/>
    <property type="molecule type" value="Genomic_DNA"/>
</dbReference>
<dbReference type="AlphaFoldDB" id="A0A6I6C9R6"/>
<dbReference type="KEGG" id="stab:STABA_v1c02750"/>
<protein>
    <recommendedName>
        <fullName evidence="4">Lipoprotein</fullName>
    </recommendedName>
</protein>